<evidence type="ECO:0000313" key="5">
    <source>
        <dbReference type="Proteomes" id="UP000215767"/>
    </source>
</evidence>
<dbReference type="GO" id="GO:0015930">
    <property type="term" value="F:glutamate synthase activity"/>
    <property type="evidence" value="ECO:0007669"/>
    <property type="project" value="InterPro"/>
</dbReference>
<protein>
    <submittedName>
        <fullName evidence="4">FMN-binding glutamate synthase family protein</fullName>
    </submittedName>
</protein>
<dbReference type="InterPro" id="IPR027283">
    <property type="entry name" value="YerD"/>
</dbReference>
<dbReference type="Pfam" id="PF01645">
    <property type="entry name" value="Glu_synthase"/>
    <property type="match status" value="1"/>
</dbReference>
<dbReference type="RefSeq" id="WP_094842719.1">
    <property type="nucleotide sequence ID" value="NZ_NEVS01000004.1"/>
</dbReference>
<evidence type="ECO:0000259" key="3">
    <source>
        <dbReference type="Pfam" id="PF01645"/>
    </source>
</evidence>
<dbReference type="InterPro" id="IPR013785">
    <property type="entry name" value="Aldolase_TIM"/>
</dbReference>
<keyword evidence="5" id="KW-1185">Reference proteome</keyword>
<dbReference type="PANTHER" id="PTHR43819:SF1">
    <property type="entry name" value="ARCHAEAL-TYPE GLUTAMATE SYNTHASE [NADPH]"/>
    <property type="match status" value="1"/>
</dbReference>
<dbReference type="SUPFAM" id="SSF51395">
    <property type="entry name" value="FMN-linked oxidoreductases"/>
    <property type="match status" value="1"/>
</dbReference>
<dbReference type="AlphaFoldDB" id="A0A261UK83"/>
<dbReference type="InterPro" id="IPR002932">
    <property type="entry name" value="Glu_synthdom"/>
</dbReference>
<comment type="caution">
    <text evidence="4">The sequence shown here is derived from an EMBL/GenBank/DDBJ whole genome shotgun (WGS) entry which is preliminary data.</text>
</comment>
<gene>
    <name evidence="4" type="ORF">CAL28_18510</name>
</gene>
<accession>A0A261UK83</accession>
<dbReference type="CDD" id="cd02808">
    <property type="entry name" value="GltS_FMN"/>
    <property type="match status" value="1"/>
</dbReference>
<dbReference type="InterPro" id="IPR024188">
    <property type="entry name" value="GltB"/>
</dbReference>
<evidence type="ECO:0000313" key="4">
    <source>
        <dbReference type="EMBL" id="OZI61313.1"/>
    </source>
</evidence>
<dbReference type="GO" id="GO:0006537">
    <property type="term" value="P:glutamate biosynthetic process"/>
    <property type="evidence" value="ECO:0007669"/>
    <property type="project" value="InterPro"/>
</dbReference>
<proteinExistence type="inferred from homology"/>
<dbReference type="EMBL" id="NEVS01000004">
    <property type="protein sequence ID" value="OZI61313.1"/>
    <property type="molecule type" value="Genomic_DNA"/>
</dbReference>
<reference evidence="5" key="1">
    <citation type="submission" date="2017-05" db="EMBL/GenBank/DDBJ databases">
        <title>Complete and WGS of Bordetella genogroups.</title>
        <authorList>
            <person name="Spilker T."/>
            <person name="Lipuma J."/>
        </authorList>
    </citation>
    <scope>NUCLEOTIDE SEQUENCE [LARGE SCALE GENOMIC DNA]</scope>
    <source>
        <strain evidence="5">AU8856</strain>
    </source>
</reference>
<dbReference type="OrthoDB" id="9795032at2"/>
<organism evidence="4 5">
    <name type="scientific">Bordetella genomosp. 11</name>
    <dbReference type="NCBI Taxonomy" id="1416808"/>
    <lineage>
        <taxon>Bacteria</taxon>
        <taxon>Pseudomonadati</taxon>
        <taxon>Pseudomonadota</taxon>
        <taxon>Betaproteobacteria</taxon>
        <taxon>Burkholderiales</taxon>
        <taxon>Alcaligenaceae</taxon>
        <taxon>Bordetella</taxon>
    </lineage>
</organism>
<evidence type="ECO:0000256" key="1">
    <source>
        <dbReference type="ARBA" id="ARBA00009716"/>
    </source>
</evidence>
<comment type="similarity">
    <text evidence="1 2">Belongs to the glutamate synthase family.</text>
</comment>
<dbReference type="PANTHER" id="PTHR43819">
    <property type="entry name" value="ARCHAEAL-TYPE GLUTAMATE SYNTHASE [NADPH]"/>
    <property type="match status" value="1"/>
</dbReference>
<feature type="domain" description="Glutamate synthase" evidence="3">
    <location>
        <begin position="158"/>
        <end position="474"/>
    </location>
</feature>
<dbReference type="Proteomes" id="UP000215767">
    <property type="component" value="Unassembled WGS sequence"/>
</dbReference>
<dbReference type="Gene3D" id="3.20.20.70">
    <property type="entry name" value="Aldolase class I"/>
    <property type="match status" value="1"/>
</dbReference>
<sequence length="553" mass="60034">MPWLAIRFSTLALVLAGTVCTATLTVLSSPVWLWAAIPLAALAVLGLYDLVQPHHAIRRNYPILGNLRFLFEAIRPEIRQYFLEDDTNATPFSRAQRSIVYQRAKKQVDKRPFGTQEEVYNDRYEWMNHSLAPTHVADSDFRVTVGGPDCKQPYSMSALNVSAMSFGALSGNAITALNEGARIGNFAHDTGEGGISPYHRKPGGDLVWNIGSGYFGCRDEQGNFSPEAFVRNARTPQVKMIEIKLSQGAKPGHGGILPGAKVTPEIAATRGVAPWKDCNSPAGHSAFDTPIGLMRFVAQLRELSEGKPVGFKLCVGHPWEWFAIVKAMLETGITPDFIVVDGAEGGTGAAPLEFVDHVGTPLREGLRLVHNTLVGVNLRDRIRIGASGKIITAFDMTRTMALGADWCNAARGFMFAIGCIQAQSCHTDKCPTGVATQDPVRQRALVVPDKAQRVANFHANTLHALAELLGAAGLTHPGALRPHHIARRISPSEVRLLSAVFPELAPGELLEGKFRHRVFETGWTMARADSFQPAHDITSVQAIADCPPEPVPA</sequence>
<dbReference type="PIRSF" id="PIRSF500060">
    <property type="entry name" value="UCP500060"/>
    <property type="match status" value="1"/>
</dbReference>
<dbReference type="PIRSF" id="PIRSF006429">
    <property type="entry name" value="GOGAT_lg_2"/>
    <property type="match status" value="1"/>
</dbReference>
<name>A0A261UK83_9BORD</name>
<dbReference type="FunFam" id="3.20.20.70:FF:000156">
    <property type="entry name" value="Glutamate synthase domain protein"/>
    <property type="match status" value="1"/>
</dbReference>
<evidence type="ECO:0000256" key="2">
    <source>
        <dbReference type="PIRNR" id="PIRNR006429"/>
    </source>
</evidence>